<organism evidence="1 2">
    <name type="scientific">Croceifilum oryzae</name>
    <dbReference type="NCBI Taxonomy" id="1553429"/>
    <lineage>
        <taxon>Bacteria</taxon>
        <taxon>Bacillati</taxon>
        <taxon>Bacillota</taxon>
        <taxon>Bacilli</taxon>
        <taxon>Bacillales</taxon>
        <taxon>Thermoactinomycetaceae</taxon>
        <taxon>Croceifilum</taxon>
    </lineage>
</organism>
<gene>
    <name evidence="1" type="ORF">J2Z48_001757</name>
</gene>
<evidence type="ECO:0000313" key="1">
    <source>
        <dbReference type="EMBL" id="MDQ0417584.1"/>
    </source>
</evidence>
<comment type="caution">
    <text evidence="1">The sequence shown here is derived from an EMBL/GenBank/DDBJ whole genome shotgun (WGS) entry which is preliminary data.</text>
</comment>
<keyword evidence="2" id="KW-1185">Reference proteome</keyword>
<dbReference type="AlphaFoldDB" id="A0AAJ1TFJ9"/>
<dbReference type="Proteomes" id="UP001238450">
    <property type="component" value="Unassembled WGS sequence"/>
</dbReference>
<name>A0AAJ1TFJ9_9BACL</name>
<dbReference type="EMBL" id="JAUSUV010000007">
    <property type="protein sequence ID" value="MDQ0417584.1"/>
    <property type="molecule type" value="Genomic_DNA"/>
</dbReference>
<sequence length="35" mass="3931">MFGLRFDVNPWAAVITIAPKPTHLIQSIVRVVAIR</sequence>
<accession>A0AAJ1TFJ9</accession>
<proteinExistence type="predicted"/>
<protein>
    <submittedName>
        <fullName evidence="1">Uncharacterized protein</fullName>
    </submittedName>
</protein>
<reference evidence="1 2" key="1">
    <citation type="submission" date="2023-07" db="EMBL/GenBank/DDBJ databases">
        <title>Genomic Encyclopedia of Type Strains, Phase IV (KMG-IV): sequencing the most valuable type-strain genomes for metagenomic binning, comparative biology and taxonomic classification.</title>
        <authorList>
            <person name="Goeker M."/>
        </authorList>
    </citation>
    <scope>NUCLEOTIDE SEQUENCE [LARGE SCALE GENOMIC DNA]</scope>
    <source>
        <strain evidence="1 2">DSM 46876</strain>
    </source>
</reference>
<evidence type="ECO:0000313" key="2">
    <source>
        <dbReference type="Proteomes" id="UP001238450"/>
    </source>
</evidence>